<evidence type="ECO:0000313" key="13">
    <source>
        <dbReference type="EMBL" id="KHK90047.1"/>
    </source>
</evidence>
<evidence type="ECO:0000259" key="12">
    <source>
        <dbReference type="Pfam" id="PF07715"/>
    </source>
</evidence>
<evidence type="ECO:0000256" key="9">
    <source>
        <dbReference type="RuleBase" id="RU003357"/>
    </source>
</evidence>
<comment type="caution">
    <text evidence="13">The sequence shown here is derived from an EMBL/GenBank/DDBJ whole genome shotgun (WGS) entry which is preliminary data.</text>
</comment>
<gene>
    <name evidence="13" type="ORF">LK12_18175</name>
</gene>
<dbReference type="Pfam" id="PF00593">
    <property type="entry name" value="TonB_dep_Rec_b-barrel"/>
    <property type="match status" value="1"/>
</dbReference>
<dbReference type="SUPFAM" id="SSF56935">
    <property type="entry name" value="Porins"/>
    <property type="match status" value="1"/>
</dbReference>
<dbReference type="Gene3D" id="2.40.170.20">
    <property type="entry name" value="TonB-dependent receptor, beta-barrel domain"/>
    <property type="match status" value="1"/>
</dbReference>
<dbReference type="InterPro" id="IPR037066">
    <property type="entry name" value="Plug_dom_sf"/>
</dbReference>
<evidence type="ECO:0000256" key="3">
    <source>
        <dbReference type="ARBA" id="ARBA00022452"/>
    </source>
</evidence>
<protein>
    <recommendedName>
        <fullName evidence="15">TonB-dependent receptor</fullName>
    </recommendedName>
</protein>
<dbReference type="PANTHER" id="PTHR47234">
    <property type="match status" value="1"/>
</dbReference>
<evidence type="ECO:0000256" key="5">
    <source>
        <dbReference type="ARBA" id="ARBA00023077"/>
    </source>
</evidence>
<dbReference type="PANTHER" id="PTHR47234:SF3">
    <property type="entry name" value="SECRETIN_TONB SHORT N-TERMINAL DOMAIN-CONTAINING PROTEIN"/>
    <property type="match status" value="1"/>
</dbReference>
<comment type="subcellular location">
    <subcellularLocation>
        <location evidence="1 8">Cell outer membrane</location>
        <topology evidence="1 8">Multi-pass membrane protein</topology>
    </subcellularLocation>
</comment>
<keyword evidence="7 8" id="KW-0998">Cell outer membrane</keyword>
<evidence type="ECO:0000256" key="7">
    <source>
        <dbReference type="ARBA" id="ARBA00023237"/>
    </source>
</evidence>
<dbReference type="AlphaFoldDB" id="A0A0B1ZHS4"/>
<feature type="domain" description="TonB-dependent receptor plug" evidence="12">
    <location>
        <begin position="54"/>
        <end position="168"/>
    </location>
</feature>
<name>A0A0B1ZHS4_9SPHN</name>
<comment type="similarity">
    <text evidence="8 9">Belongs to the TonB-dependent receptor family.</text>
</comment>
<evidence type="ECO:0000256" key="1">
    <source>
        <dbReference type="ARBA" id="ARBA00004571"/>
    </source>
</evidence>
<dbReference type="InterPro" id="IPR039426">
    <property type="entry name" value="TonB-dep_rcpt-like"/>
</dbReference>
<keyword evidence="14" id="KW-1185">Reference proteome</keyword>
<feature type="domain" description="TonB-dependent receptor-like beta-barrel" evidence="11">
    <location>
        <begin position="513"/>
        <end position="926"/>
    </location>
</feature>
<evidence type="ECO:0000256" key="2">
    <source>
        <dbReference type="ARBA" id="ARBA00022448"/>
    </source>
</evidence>
<evidence type="ECO:0000256" key="8">
    <source>
        <dbReference type="PROSITE-ProRule" id="PRU01360"/>
    </source>
</evidence>
<dbReference type="InterPro" id="IPR036942">
    <property type="entry name" value="Beta-barrel_TonB_sf"/>
</dbReference>
<reference evidence="13 14" key="1">
    <citation type="submission" date="2014-10" db="EMBL/GenBank/DDBJ databases">
        <title>Genome sequence of Novosphingobium malaysiense MUSC 273(T).</title>
        <authorList>
            <person name="Lee L.-H."/>
        </authorList>
    </citation>
    <scope>NUCLEOTIDE SEQUENCE [LARGE SCALE GENOMIC DNA]</scope>
    <source>
        <strain evidence="13 14">MUSC 273</strain>
    </source>
</reference>
<dbReference type="OrthoDB" id="7051241at2"/>
<evidence type="ECO:0000313" key="14">
    <source>
        <dbReference type="Proteomes" id="UP000031057"/>
    </source>
</evidence>
<evidence type="ECO:0000259" key="11">
    <source>
        <dbReference type="Pfam" id="PF00593"/>
    </source>
</evidence>
<keyword evidence="2 8" id="KW-0813">Transport</keyword>
<keyword evidence="10" id="KW-0732">Signal</keyword>
<feature type="signal peptide" evidence="10">
    <location>
        <begin position="1"/>
        <end position="18"/>
    </location>
</feature>
<evidence type="ECO:0000256" key="10">
    <source>
        <dbReference type="SAM" id="SignalP"/>
    </source>
</evidence>
<keyword evidence="6 8" id="KW-0472">Membrane</keyword>
<keyword evidence="3 8" id="KW-1134">Transmembrane beta strand</keyword>
<dbReference type="GO" id="GO:0009279">
    <property type="term" value="C:cell outer membrane"/>
    <property type="evidence" value="ECO:0007669"/>
    <property type="project" value="UniProtKB-SubCell"/>
</dbReference>
<keyword evidence="5 9" id="KW-0798">TonB box</keyword>
<dbReference type="Proteomes" id="UP000031057">
    <property type="component" value="Unassembled WGS sequence"/>
</dbReference>
<sequence length="967" mass="103102">MLATSSVLSLAWSAPAWGQEAADATEATGQVVPADATPNAIVVTGSRIARDGYEQPTPVTVASTDELMQSTPTNLPDALNKLPQFLGSSSPTNNTQTNANVPSHGNILNLRNVGGIRTLILQDGVRVPPTAYTGTVDTNIIPQMLVERVDVVTAGASAAYGSDAVSGVVNFVLDKDFTGVRTISQYGISDRGDNANWRLGGAVGFDVGSRGHIIASYEHFDTKGIKKTDRPRLVGGTMAVGSVPNCAAENPGLTADTAFRCNPGGSLNPYKFYDDLGFGIATFGGLALSGPFAYTTWTNPGDYGTVNFGTPTGSGGFFRDSGFYYIAGDTSLSSPLTTDQAFARGSYELTDDITAFVSASYGRSKVDYDVLPNLVFSSIFSGNAFLPQTLQDQLTATGTPAFVFSKSYLDLPLPHAEEDSESYNIIGGLEGKVGRFDWNVSYVYGHSKMKMAQSNVLELVPFAAALDAVVDPSTGNVVCNASLSSDPAVASRYSNCVPSNPFGVGAASDAAINYVTGVSRYKAINESHDVMASISGDLVDLWAGPLSVAVGAEYREQSLNMTSNADPAVQLDTTGVRGISPTTSRFFLTNLGVADGSFNVKEAFAEVALPLMVDAPFVRNLDINGAVRATDYSTSGTVVTWKVGGTWSPVDDLTFRITRSRDIRAPTLFDLFAGEQSNIQGAYDPHTDTSGSLPTTTAGNPNLDPEIGNTLTFGVVFQPAFLPGFSAAIDWYDLKITDAIGLLSASQILQTCEDSGGTSSVCDLITRPNGFDDRSPDNYPTEVRVAGANIAKLETSGFDAEASYRTMVGNGNLAMRLFVNYTDRYRTQQTVSDPVIETAGYGAQPKWRGTLNLNYENGPFGLFLQERYIGKVKFGNRRLGVADEDQTAVYAEDPIDPVFYTDLTLTWKVEHGTTGQYEFFTTVNNLFDKKPPFAPPAGGAPGLLYPTIPALYDVVGRRFTFGVRTQF</sequence>
<dbReference type="Pfam" id="PF07715">
    <property type="entry name" value="Plug"/>
    <property type="match status" value="1"/>
</dbReference>
<dbReference type="PROSITE" id="PS52016">
    <property type="entry name" value="TONB_DEPENDENT_REC_3"/>
    <property type="match status" value="1"/>
</dbReference>
<accession>A0A0B1ZHS4</accession>
<organism evidence="13 14">
    <name type="scientific">Novosphingobium malaysiense</name>
    <dbReference type="NCBI Taxonomy" id="1348853"/>
    <lineage>
        <taxon>Bacteria</taxon>
        <taxon>Pseudomonadati</taxon>
        <taxon>Pseudomonadota</taxon>
        <taxon>Alphaproteobacteria</taxon>
        <taxon>Sphingomonadales</taxon>
        <taxon>Sphingomonadaceae</taxon>
        <taxon>Novosphingobium</taxon>
    </lineage>
</organism>
<evidence type="ECO:0000256" key="4">
    <source>
        <dbReference type="ARBA" id="ARBA00022692"/>
    </source>
</evidence>
<feature type="chain" id="PRO_5002068903" description="TonB-dependent receptor" evidence="10">
    <location>
        <begin position="19"/>
        <end position="967"/>
    </location>
</feature>
<dbReference type="InterPro" id="IPR000531">
    <property type="entry name" value="Beta-barrel_TonB"/>
</dbReference>
<evidence type="ECO:0000256" key="6">
    <source>
        <dbReference type="ARBA" id="ARBA00023136"/>
    </source>
</evidence>
<dbReference type="InterPro" id="IPR012910">
    <property type="entry name" value="Plug_dom"/>
</dbReference>
<keyword evidence="4 8" id="KW-0812">Transmembrane</keyword>
<dbReference type="STRING" id="1348853.LK12_18175"/>
<evidence type="ECO:0008006" key="15">
    <source>
        <dbReference type="Google" id="ProtNLM"/>
    </source>
</evidence>
<proteinExistence type="inferred from homology"/>
<dbReference type="Gene3D" id="2.170.130.10">
    <property type="entry name" value="TonB-dependent receptor, plug domain"/>
    <property type="match status" value="1"/>
</dbReference>
<dbReference type="EMBL" id="JTDI01000006">
    <property type="protein sequence ID" value="KHK90047.1"/>
    <property type="molecule type" value="Genomic_DNA"/>
</dbReference>